<dbReference type="STRING" id="999552.METH_03375"/>
<keyword evidence="2" id="KW-1185">Reference proteome</keyword>
<sequence length="65" mass="7445">MPLLLLLLLAAVFGYFLWRRSATGLTRNCRWRQQRTKGQWHCSHCGAVAPGGKAPRICRNPQRKP</sequence>
<dbReference type="Proteomes" id="UP000018780">
    <property type="component" value="Chromosome"/>
</dbReference>
<protein>
    <submittedName>
        <fullName evidence="1">Uncharacterized protein</fullName>
    </submittedName>
</protein>
<reference evidence="1 2" key="1">
    <citation type="submission" date="2013-09" db="EMBL/GenBank/DDBJ databases">
        <authorList>
            <consortium name="DOE Joint Genome Institute"/>
            <person name="Klenk H.-P."/>
            <person name="Huntemann M."/>
            <person name="Han J."/>
            <person name="Chen A."/>
            <person name="Kyrpides N."/>
            <person name="Mavromatis K."/>
            <person name="Markowitz V."/>
            <person name="Palaniappan K."/>
            <person name="Ivanova N."/>
            <person name="Schaumberg A."/>
            <person name="Pati A."/>
            <person name="Liolios K."/>
            <person name="Nordberg H.P."/>
            <person name="Cantor M.N."/>
            <person name="Hua S.X."/>
            <person name="Woyke T."/>
        </authorList>
    </citation>
    <scope>NUCLEOTIDE SEQUENCE [LARGE SCALE GENOMIC DNA]</scope>
    <source>
        <strain evidence="1 2">DSM 14336</strain>
    </source>
</reference>
<proteinExistence type="predicted"/>
<dbReference type="OrthoDB" id="7859107at2"/>
<accession>V9VQC6</accession>
<dbReference type="HOGENOM" id="CLU_2865393_0_0_5"/>
<evidence type="ECO:0000313" key="1">
    <source>
        <dbReference type="EMBL" id="AHC99888.1"/>
    </source>
</evidence>
<evidence type="ECO:0000313" key="2">
    <source>
        <dbReference type="Proteomes" id="UP000018780"/>
    </source>
</evidence>
<dbReference type="EMBL" id="CP006773">
    <property type="protein sequence ID" value="AHC99888.1"/>
    <property type="molecule type" value="Genomic_DNA"/>
</dbReference>
<name>V9VQC6_9RHOB</name>
<organism evidence="1 2">
    <name type="scientific">Leisingera methylohalidivorans DSM 14336</name>
    <dbReference type="NCBI Taxonomy" id="999552"/>
    <lineage>
        <taxon>Bacteria</taxon>
        <taxon>Pseudomonadati</taxon>
        <taxon>Pseudomonadota</taxon>
        <taxon>Alphaproteobacteria</taxon>
        <taxon>Rhodobacterales</taxon>
        <taxon>Roseobacteraceae</taxon>
        <taxon>Leisingera</taxon>
    </lineage>
</organism>
<gene>
    <name evidence="1" type="ORF">METH_03375</name>
</gene>
<dbReference type="KEGG" id="lmd:METH_03375"/>
<dbReference type="AlphaFoldDB" id="V9VQC6"/>
<dbReference type="RefSeq" id="WP_024088986.1">
    <property type="nucleotide sequence ID" value="NC_023135.1"/>
</dbReference>
<dbReference type="PATRIC" id="fig|999552.6.peg.673"/>